<evidence type="ECO:0000256" key="1">
    <source>
        <dbReference type="ARBA" id="ARBA00004496"/>
    </source>
</evidence>
<feature type="domain" description="Ribosomal RNA large subunit methyltransferase K/L-like methyltransferase" evidence="11">
    <location>
        <begin position="194"/>
        <end position="316"/>
    </location>
</feature>
<keyword evidence="3 10" id="KW-0820">tRNA-binding</keyword>
<evidence type="ECO:0000313" key="14">
    <source>
        <dbReference type="Proteomes" id="UP000886520"/>
    </source>
</evidence>
<keyword evidence="2" id="KW-0963">Cytoplasm</keyword>
<dbReference type="InterPro" id="IPR000241">
    <property type="entry name" value="RlmKL-like_Mtase"/>
</dbReference>
<evidence type="ECO:0000313" key="13">
    <source>
        <dbReference type="EMBL" id="KAI5070402.1"/>
    </source>
</evidence>
<dbReference type="PROSITE" id="PS00092">
    <property type="entry name" value="N6_MTASE"/>
    <property type="match status" value="1"/>
</dbReference>
<keyword evidence="7 10" id="KW-0819">tRNA processing</keyword>
<sequence>MWYLCYFLHRLLDYRLPEVEALLKLFLKDDPTAGHELRWKQPQHHHPDSPFYFVNLPSEDIARSILSRCFLVKGIYEVWGVGSSYDELRKAIESYPDDRKAPYLTADSTFKVVVDCFGRGLSLQEQTQRINSLHYIPFQGRVNLKKPQHKFWLIESDNNVETNGLPPAMQKVVLFAREIGMSDRSLLTKYELSRRKYLGPTAMDAEIAFLMVNQALVKAGKFVYDPFVGTGSILVAATHFGAITMGEDIDLRVVRDGRGPDCNVWSNFKQYSLPLPVGLVRADNNSPPWRSSLKEVFDAIICDPPYGVRAGGRKSGGRKLLKGSKDPYTIPEDKRKDHIPSTAPYMFAECVHDLLDIAARLLVLNGRLVFFYPVARGESYEELYPKHDCFTLIASSEQILSTRWSRCLLTMEKTAKYTDEHAALALQKHNEFKERHAELLEERDESLHSLVFAPLANDTGIDYSKQDSRPKYRGKLV</sequence>
<dbReference type="GO" id="GO:0043527">
    <property type="term" value="C:tRNA methyltransferase complex"/>
    <property type="evidence" value="ECO:0007669"/>
    <property type="project" value="UniProtKB-ARBA"/>
</dbReference>
<dbReference type="EC" id="2.1.1.214" evidence="9"/>
<keyword evidence="8 10" id="KW-0694">RNA-binding</keyword>
<evidence type="ECO:0000256" key="2">
    <source>
        <dbReference type="ARBA" id="ARBA00022490"/>
    </source>
</evidence>
<evidence type="ECO:0000259" key="12">
    <source>
        <dbReference type="Pfam" id="PF25904"/>
    </source>
</evidence>
<evidence type="ECO:0000256" key="6">
    <source>
        <dbReference type="ARBA" id="ARBA00022691"/>
    </source>
</evidence>
<dbReference type="Pfam" id="PF25904">
    <property type="entry name" value="Tmrp11_N"/>
    <property type="match status" value="1"/>
</dbReference>
<feature type="domain" description="tRNA (guanine(10)-N(2))-methyltransferase TRMT11 N-terminal" evidence="12">
    <location>
        <begin position="2"/>
        <end position="184"/>
    </location>
</feature>
<dbReference type="AlphaFoldDB" id="A0A9D4ZDS7"/>
<dbReference type="GO" id="GO:0160102">
    <property type="term" value="F:tRNA (guanine(10)-N2)-methyltransferase activity"/>
    <property type="evidence" value="ECO:0007669"/>
    <property type="project" value="UniProtKB-EC"/>
</dbReference>
<comment type="similarity">
    <text evidence="10">Belongs to the class I-like SAM-binding methyltransferase superfamily. TRM11 methyltransferase family.</text>
</comment>
<accession>A0A9D4ZDS7</accession>
<evidence type="ECO:0000256" key="10">
    <source>
        <dbReference type="PROSITE-ProRule" id="PRU00959"/>
    </source>
</evidence>
<gene>
    <name evidence="13" type="ORF">GOP47_0014745</name>
</gene>
<evidence type="ECO:0000256" key="3">
    <source>
        <dbReference type="ARBA" id="ARBA00022555"/>
    </source>
</evidence>
<dbReference type="InterPro" id="IPR059073">
    <property type="entry name" value="TRMT11_N"/>
</dbReference>
<dbReference type="PROSITE" id="PS51627">
    <property type="entry name" value="SAM_MT_TRM11"/>
    <property type="match status" value="1"/>
</dbReference>
<organism evidence="13 14">
    <name type="scientific">Adiantum capillus-veneris</name>
    <name type="common">Maidenhair fern</name>
    <dbReference type="NCBI Taxonomy" id="13818"/>
    <lineage>
        <taxon>Eukaryota</taxon>
        <taxon>Viridiplantae</taxon>
        <taxon>Streptophyta</taxon>
        <taxon>Embryophyta</taxon>
        <taxon>Tracheophyta</taxon>
        <taxon>Polypodiopsida</taxon>
        <taxon>Polypodiidae</taxon>
        <taxon>Polypodiales</taxon>
        <taxon>Pteridineae</taxon>
        <taxon>Pteridaceae</taxon>
        <taxon>Vittarioideae</taxon>
        <taxon>Adiantum</taxon>
    </lineage>
</organism>
<dbReference type="GO" id="GO:0008033">
    <property type="term" value="P:tRNA processing"/>
    <property type="evidence" value="ECO:0007669"/>
    <property type="project" value="UniProtKB-UniRule"/>
</dbReference>
<dbReference type="Proteomes" id="UP000886520">
    <property type="component" value="Chromosome 14"/>
</dbReference>
<dbReference type="InterPro" id="IPR002052">
    <property type="entry name" value="DNA_methylase_N6_adenine_CS"/>
</dbReference>
<dbReference type="GO" id="GO:0005737">
    <property type="term" value="C:cytoplasm"/>
    <property type="evidence" value="ECO:0007669"/>
    <property type="project" value="UniProtKB-SubCell"/>
</dbReference>
<reference evidence="13" key="1">
    <citation type="submission" date="2021-01" db="EMBL/GenBank/DDBJ databases">
        <title>Adiantum capillus-veneris genome.</title>
        <authorList>
            <person name="Fang Y."/>
            <person name="Liao Q."/>
        </authorList>
    </citation>
    <scope>NUCLEOTIDE SEQUENCE</scope>
    <source>
        <strain evidence="13">H3</strain>
        <tissue evidence="13">Leaf</tissue>
    </source>
</reference>
<evidence type="ECO:0000256" key="4">
    <source>
        <dbReference type="ARBA" id="ARBA00022603"/>
    </source>
</evidence>
<keyword evidence="6 10" id="KW-0949">S-adenosyl-L-methionine</keyword>
<comment type="subcellular location">
    <subcellularLocation>
        <location evidence="1">Cytoplasm</location>
    </subcellularLocation>
</comment>
<dbReference type="Pfam" id="PF01170">
    <property type="entry name" value="UPF0020"/>
    <property type="match status" value="1"/>
</dbReference>
<dbReference type="GO" id="GO:0000049">
    <property type="term" value="F:tRNA binding"/>
    <property type="evidence" value="ECO:0007669"/>
    <property type="project" value="UniProtKB-UniRule"/>
</dbReference>
<dbReference type="EMBL" id="JABFUD020000014">
    <property type="protein sequence ID" value="KAI5070402.1"/>
    <property type="molecule type" value="Genomic_DNA"/>
</dbReference>
<dbReference type="InterPro" id="IPR016691">
    <property type="entry name" value="TRMT11"/>
</dbReference>
<evidence type="ECO:0000256" key="9">
    <source>
        <dbReference type="ARBA" id="ARBA00066937"/>
    </source>
</evidence>
<evidence type="ECO:0000256" key="8">
    <source>
        <dbReference type="ARBA" id="ARBA00022884"/>
    </source>
</evidence>
<dbReference type="GO" id="GO:0032259">
    <property type="term" value="P:methylation"/>
    <property type="evidence" value="ECO:0007669"/>
    <property type="project" value="UniProtKB-UniRule"/>
</dbReference>
<keyword evidence="4 10" id="KW-0489">Methyltransferase</keyword>
<dbReference type="PANTHER" id="PTHR13370:SF3">
    <property type="entry name" value="TRNA (GUANINE(10)-N2)-METHYLTRANSFERASE HOMOLOG"/>
    <property type="match status" value="1"/>
</dbReference>
<dbReference type="FunFam" id="3.40.50.150:FF:000213">
    <property type="entry name" value="Methyltransferases,nucleic acid binding"/>
    <property type="match status" value="1"/>
</dbReference>
<dbReference type="Gene3D" id="3.40.50.150">
    <property type="entry name" value="Vaccinia Virus protein VP39"/>
    <property type="match status" value="1"/>
</dbReference>
<proteinExistence type="inferred from homology"/>
<protein>
    <recommendedName>
        <fullName evidence="9">tRNA (guanine(10)-N(2))-methyltransferase</fullName>
        <ecNumber evidence="9">2.1.1.214</ecNumber>
    </recommendedName>
</protein>
<comment type="caution">
    <text evidence="13">The sequence shown here is derived from an EMBL/GenBank/DDBJ whole genome shotgun (WGS) entry which is preliminary data.</text>
</comment>
<dbReference type="OrthoDB" id="296065at2759"/>
<name>A0A9D4ZDS7_ADICA</name>
<dbReference type="PANTHER" id="PTHR13370">
    <property type="entry name" value="RNA METHYLASE-RELATED"/>
    <property type="match status" value="1"/>
</dbReference>
<dbReference type="SUPFAM" id="SSF53335">
    <property type="entry name" value="S-adenosyl-L-methionine-dependent methyltransferases"/>
    <property type="match status" value="1"/>
</dbReference>
<evidence type="ECO:0000256" key="7">
    <source>
        <dbReference type="ARBA" id="ARBA00022694"/>
    </source>
</evidence>
<evidence type="ECO:0000259" key="11">
    <source>
        <dbReference type="Pfam" id="PF01170"/>
    </source>
</evidence>
<evidence type="ECO:0000256" key="5">
    <source>
        <dbReference type="ARBA" id="ARBA00022679"/>
    </source>
</evidence>
<dbReference type="InterPro" id="IPR029063">
    <property type="entry name" value="SAM-dependent_MTases_sf"/>
</dbReference>
<keyword evidence="5 10" id="KW-0808">Transferase</keyword>
<dbReference type="PIRSF" id="PIRSF017259">
    <property type="entry name" value="tRNA_mtfrase_TRM11"/>
    <property type="match status" value="1"/>
</dbReference>
<keyword evidence="14" id="KW-1185">Reference proteome</keyword>